<reference evidence="1 2" key="2">
    <citation type="submission" date="2020-02" db="EMBL/GenBank/DDBJ databases">
        <title>Genome sequences of Thiorhodococcus mannitoliphagus and Thiorhodococcus minor, purple sulfur photosynthetic bacteria in the gammaproteobacterial family, Chromatiaceae.</title>
        <authorList>
            <person name="Aviles F.A."/>
            <person name="Meyer T.E."/>
            <person name="Kyndt J.A."/>
        </authorList>
    </citation>
    <scope>NUCLEOTIDE SEQUENCE [LARGE SCALE GENOMIC DNA]</scope>
    <source>
        <strain evidence="1 2">DSM 18266</strain>
    </source>
</reference>
<dbReference type="SUPFAM" id="SSF117987">
    <property type="entry name" value="CRISPR-associated protein"/>
    <property type="match status" value="2"/>
</dbReference>
<dbReference type="Gene3D" id="3.30.70.1210">
    <property type="entry name" value="Crispr-associated protein, domain 2"/>
    <property type="match status" value="1"/>
</dbReference>
<name>A0A6P1DXI7_9GAMM</name>
<proteinExistence type="predicted"/>
<dbReference type="InterPro" id="IPR010179">
    <property type="entry name" value="CRISPR-assoc_prot_Cse3"/>
</dbReference>
<dbReference type="RefSeq" id="WP_164656293.1">
    <property type="nucleotide sequence ID" value="NZ_JAAIJR010000150.1"/>
</dbReference>
<protein>
    <submittedName>
        <fullName evidence="1">Type I-E CRISPR-associated protein Cas6/Cse3/CasE</fullName>
    </submittedName>
</protein>
<evidence type="ECO:0000313" key="1">
    <source>
        <dbReference type="EMBL" id="NEX23037.1"/>
    </source>
</evidence>
<comment type="caution">
    <text evidence="1">The sequence shown here is derived from an EMBL/GenBank/DDBJ whole genome shotgun (WGS) entry which is preliminary data.</text>
</comment>
<evidence type="ECO:0000313" key="2">
    <source>
        <dbReference type="Proteomes" id="UP000471640"/>
    </source>
</evidence>
<dbReference type="EMBL" id="JAAIJR010000150">
    <property type="protein sequence ID" value="NEX23037.1"/>
    <property type="molecule type" value="Genomic_DNA"/>
</dbReference>
<organism evidence="1 2">
    <name type="scientific">Thiorhodococcus mannitoliphagus</name>
    <dbReference type="NCBI Taxonomy" id="329406"/>
    <lineage>
        <taxon>Bacteria</taxon>
        <taxon>Pseudomonadati</taxon>
        <taxon>Pseudomonadota</taxon>
        <taxon>Gammaproteobacteria</taxon>
        <taxon>Chromatiales</taxon>
        <taxon>Chromatiaceae</taxon>
        <taxon>Thiorhodococcus</taxon>
    </lineage>
</organism>
<keyword evidence="2" id="KW-1185">Reference proteome</keyword>
<accession>A0A6P1DXI7</accession>
<gene>
    <name evidence="1" type="primary">cas6e</name>
    <name evidence="1" type="ORF">G3480_22510</name>
</gene>
<sequence length="207" mass="23378">MYLSRLTLDPRHPRVRRDLGNRYEMHRTLARAFAPDETSAPYRFLWRLESSAFDAGSAVLLVQSEMSADWKPLEGDAGYALEILGNKPVDLEQLIQASARYRFRLQANPTVTRNGKRYGLVKEDAQLDWLDRQALKQGFTVLGAIRADCERLQARQPSTRRRITLQSALYEGHLEATDPGRLRQAIMTGLGHGKAWGLGLLSVARST</sequence>
<dbReference type="AlphaFoldDB" id="A0A6P1DXI7"/>
<dbReference type="Gene3D" id="3.30.70.1200">
    <property type="entry name" value="Crispr-associated protein, domain 1"/>
    <property type="match status" value="1"/>
</dbReference>
<dbReference type="Pfam" id="PF08798">
    <property type="entry name" value="CRISPR_assoc"/>
    <property type="match status" value="1"/>
</dbReference>
<dbReference type="SMART" id="SM01101">
    <property type="entry name" value="CRISPR_assoc"/>
    <property type="match status" value="1"/>
</dbReference>
<dbReference type="CDD" id="cd09727">
    <property type="entry name" value="Cas6_I-E"/>
    <property type="match status" value="1"/>
</dbReference>
<dbReference type="Proteomes" id="UP000471640">
    <property type="component" value="Unassembled WGS sequence"/>
</dbReference>
<reference evidence="2" key="1">
    <citation type="journal article" date="2020" name="Microbiol. Resour. Announc.">
        <title>Draft Genome Sequences of Thiorhodococcus mannitoliphagus and Thiorhodococcus minor, Purple Sulfur Photosynthetic Bacteria in the Gammaproteobacterial Family Chromatiaceae.</title>
        <authorList>
            <person name="Aviles F.A."/>
            <person name="Meyer T.E."/>
            <person name="Kyndt J.A."/>
        </authorList>
    </citation>
    <scope>NUCLEOTIDE SEQUENCE [LARGE SCALE GENOMIC DNA]</scope>
    <source>
        <strain evidence="2">DSM 18266</strain>
    </source>
</reference>
<dbReference type="NCBIfam" id="TIGR01907">
    <property type="entry name" value="casE_Cse3"/>
    <property type="match status" value="1"/>
</dbReference>